<dbReference type="GO" id="GO:0005576">
    <property type="term" value="C:extracellular region"/>
    <property type="evidence" value="ECO:0007669"/>
    <property type="project" value="UniProtKB-SubCell"/>
</dbReference>
<keyword evidence="8" id="KW-0479">Metal-binding</keyword>
<keyword evidence="15" id="KW-0439">Lignin degradation</keyword>
<dbReference type="GeneID" id="36594098"/>
<proteinExistence type="inferred from homology"/>
<evidence type="ECO:0000256" key="6">
    <source>
        <dbReference type="ARBA" id="ARBA00012297"/>
    </source>
</evidence>
<keyword evidence="13" id="KW-1015">Disulfide bond</keyword>
<dbReference type="Pfam" id="PF07732">
    <property type="entry name" value="Cu-oxidase_3"/>
    <property type="match status" value="1"/>
</dbReference>
<keyword evidence="12" id="KW-0186">Copper</keyword>
<evidence type="ECO:0000256" key="14">
    <source>
        <dbReference type="ARBA" id="ARBA00023180"/>
    </source>
</evidence>
<dbReference type="OrthoDB" id="2121828at2759"/>
<dbReference type="AlphaFoldDB" id="A0A2J6SUL8"/>
<dbReference type="FunFam" id="2.60.40.420:FF:000021">
    <property type="entry name" value="Extracellular dihydrogeodin oxidase/laccase"/>
    <property type="match status" value="1"/>
</dbReference>
<dbReference type="RefSeq" id="XP_024731366.1">
    <property type="nucleotide sequence ID" value="XM_024886021.1"/>
</dbReference>
<organism evidence="19 20">
    <name type="scientific">Hyaloscypha bicolor E</name>
    <dbReference type="NCBI Taxonomy" id="1095630"/>
    <lineage>
        <taxon>Eukaryota</taxon>
        <taxon>Fungi</taxon>
        <taxon>Dikarya</taxon>
        <taxon>Ascomycota</taxon>
        <taxon>Pezizomycotina</taxon>
        <taxon>Leotiomycetes</taxon>
        <taxon>Helotiales</taxon>
        <taxon>Hyaloscyphaceae</taxon>
        <taxon>Hyaloscypha</taxon>
        <taxon>Hyaloscypha bicolor</taxon>
    </lineage>
</organism>
<evidence type="ECO:0000259" key="18">
    <source>
        <dbReference type="Pfam" id="PF07732"/>
    </source>
</evidence>
<evidence type="ECO:0000256" key="2">
    <source>
        <dbReference type="ARBA" id="ARBA00001935"/>
    </source>
</evidence>
<dbReference type="InterPro" id="IPR008972">
    <property type="entry name" value="Cupredoxin"/>
</dbReference>
<comment type="subcellular location">
    <subcellularLocation>
        <location evidence="4">Secreted</location>
    </subcellularLocation>
</comment>
<comment type="similarity">
    <text evidence="5">Belongs to the multicopper oxidase family.</text>
</comment>
<evidence type="ECO:0000256" key="10">
    <source>
        <dbReference type="ARBA" id="ARBA00022737"/>
    </source>
</evidence>
<dbReference type="FunFam" id="2.60.40.420:FF:000038">
    <property type="entry name" value="Extracellular dihydrogeodin oxidase/laccase"/>
    <property type="match status" value="1"/>
</dbReference>
<evidence type="ECO:0000256" key="11">
    <source>
        <dbReference type="ARBA" id="ARBA00023002"/>
    </source>
</evidence>
<comment type="cofactor">
    <cofactor evidence="2">
        <name>Cu cation</name>
        <dbReference type="ChEBI" id="CHEBI:23378"/>
    </cofactor>
</comment>
<evidence type="ECO:0000256" key="3">
    <source>
        <dbReference type="ARBA" id="ARBA00002075"/>
    </source>
</evidence>
<dbReference type="GO" id="GO:0046274">
    <property type="term" value="P:lignin catabolic process"/>
    <property type="evidence" value="ECO:0007669"/>
    <property type="project" value="UniProtKB-KW"/>
</dbReference>
<sequence length="572" mass="62733">MVSTSGRQTPQRPASSGLALLFAVSVSAKPLSFNAPLFERALSGVNNNSADDRSTWFDFDLSTNYYDTVPDTGDTVVYYLEITNTTASLDGVEREVQLVNGTFPGPTIIANWGDTVTVHVTNNLGVVNGSSIHWHGIRQNYTNQNDGVASITQCPNAPGTTETYTWRATQYGSSWYHSHWALQAWNGVLGGIIINGPASANYDVDAGNLFLNDWTHQTADQVYLLAEKNGVPTLDNGLINGTNVYNTLGSRFEMTWVSGTKYLLRLVNGAVETHYKFMVDNHTMTVIAADFVPVEPYVADFINIGMGQRYDVIIEANQTTADYWLRAIPQVACSDNDSADNIKGIIRYDSTSTSDPTTSGYTYTDACDDETSNLVPVLSLDASSEDSEDDFAVTVTRSNNLFKWRMAGTSFVSDWADPTLKKVIEGNDTFSTEEHVIELDTANEWVYFVISTTQGVPHPIHLHGHDFYVLAQGTGTYTDGTTALTTTNPPRRDTAMLPASGYLVIAFLTDNPGTWLMHCHIGWHAAEGFSIQLLERIDEISALTSSETMNTTCNAWDSFVTSSSIEQEDSGI</sequence>
<evidence type="ECO:0000256" key="5">
    <source>
        <dbReference type="ARBA" id="ARBA00010609"/>
    </source>
</evidence>
<feature type="domain" description="Plastocyanin-like" evidence="17">
    <location>
        <begin position="422"/>
        <end position="537"/>
    </location>
</feature>
<reference evidence="19 20" key="1">
    <citation type="submission" date="2016-04" db="EMBL/GenBank/DDBJ databases">
        <title>A degradative enzymes factory behind the ericoid mycorrhizal symbiosis.</title>
        <authorList>
            <consortium name="DOE Joint Genome Institute"/>
            <person name="Martino E."/>
            <person name="Morin E."/>
            <person name="Grelet G."/>
            <person name="Kuo A."/>
            <person name="Kohler A."/>
            <person name="Daghino S."/>
            <person name="Barry K."/>
            <person name="Choi C."/>
            <person name="Cichocki N."/>
            <person name="Clum A."/>
            <person name="Copeland A."/>
            <person name="Hainaut M."/>
            <person name="Haridas S."/>
            <person name="Labutti K."/>
            <person name="Lindquist E."/>
            <person name="Lipzen A."/>
            <person name="Khouja H.-R."/>
            <person name="Murat C."/>
            <person name="Ohm R."/>
            <person name="Olson A."/>
            <person name="Spatafora J."/>
            <person name="Veneault-Fourrey C."/>
            <person name="Henrissat B."/>
            <person name="Grigoriev I."/>
            <person name="Martin F."/>
            <person name="Perotto S."/>
        </authorList>
    </citation>
    <scope>NUCLEOTIDE SEQUENCE [LARGE SCALE GENOMIC DNA]</scope>
    <source>
        <strain evidence="19 20">E</strain>
    </source>
</reference>
<evidence type="ECO:0000256" key="7">
    <source>
        <dbReference type="ARBA" id="ARBA00022525"/>
    </source>
</evidence>
<keyword evidence="9" id="KW-0732">Signal</keyword>
<evidence type="ECO:0000313" key="19">
    <source>
        <dbReference type="EMBL" id="PMD54462.1"/>
    </source>
</evidence>
<evidence type="ECO:0000259" key="17">
    <source>
        <dbReference type="Pfam" id="PF07731"/>
    </source>
</evidence>
<dbReference type="InterPro" id="IPR011706">
    <property type="entry name" value="Cu-oxidase_C"/>
</dbReference>
<evidence type="ECO:0000256" key="1">
    <source>
        <dbReference type="ARBA" id="ARBA00000349"/>
    </source>
</evidence>
<dbReference type="Pfam" id="PF07731">
    <property type="entry name" value="Cu-oxidase_2"/>
    <property type="match status" value="1"/>
</dbReference>
<comment type="catalytic activity">
    <reaction evidence="1">
        <text>4 hydroquinone + O2 = 4 benzosemiquinone + 2 H2O</text>
        <dbReference type="Rhea" id="RHEA:11276"/>
        <dbReference type="ChEBI" id="CHEBI:15377"/>
        <dbReference type="ChEBI" id="CHEBI:15379"/>
        <dbReference type="ChEBI" id="CHEBI:17594"/>
        <dbReference type="ChEBI" id="CHEBI:17977"/>
        <dbReference type="EC" id="1.10.3.2"/>
    </reaction>
</comment>
<dbReference type="PANTHER" id="PTHR11709">
    <property type="entry name" value="MULTI-COPPER OXIDASE"/>
    <property type="match status" value="1"/>
</dbReference>
<evidence type="ECO:0000256" key="8">
    <source>
        <dbReference type="ARBA" id="ARBA00022723"/>
    </source>
</evidence>
<dbReference type="GO" id="GO:0052716">
    <property type="term" value="F:hydroquinone:oxygen oxidoreductase activity"/>
    <property type="evidence" value="ECO:0007669"/>
    <property type="project" value="UniProtKB-EC"/>
</dbReference>
<dbReference type="InterPro" id="IPR011707">
    <property type="entry name" value="Cu-oxidase-like_N"/>
</dbReference>
<evidence type="ECO:0000256" key="13">
    <source>
        <dbReference type="ARBA" id="ARBA00023157"/>
    </source>
</evidence>
<evidence type="ECO:0000256" key="15">
    <source>
        <dbReference type="ARBA" id="ARBA00023185"/>
    </source>
</evidence>
<dbReference type="FunFam" id="2.60.40.420:FF:000046">
    <property type="entry name" value="Multicopper oxidase"/>
    <property type="match status" value="1"/>
</dbReference>
<dbReference type="InParanoid" id="A0A2J6SUL8"/>
<feature type="domain" description="Plastocyanin-like" evidence="16">
    <location>
        <begin position="209"/>
        <end position="349"/>
    </location>
</feature>
<dbReference type="CDD" id="cd13901">
    <property type="entry name" value="CuRO_3_MaLCC_like"/>
    <property type="match status" value="1"/>
</dbReference>
<keyword evidence="7" id="KW-0964">Secreted</keyword>
<comment type="function">
    <text evidence="3">Lignin degradation and detoxification of lignin-derived products.</text>
</comment>
<dbReference type="Proteomes" id="UP000235371">
    <property type="component" value="Unassembled WGS sequence"/>
</dbReference>
<evidence type="ECO:0000256" key="4">
    <source>
        <dbReference type="ARBA" id="ARBA00004613"/>
    </source>
</evidence>
<keyword evidence="20" id="KW-1185">Reference proteome</keyword>
<dbReference type="GO" id="GO:0005507">
    <property type="term" value="F:copper ion binding"/>
    <property type="evidence" value="ECO:0007669"/>
    <property type="project" value="InterPro"/>
</dbReference>
<keyword evidence="11" id="KW-0560">Oxidoreductase</keyword>
<name>A0A2J6SUL8_9HELO</name>
<keyword evidence="10" id="KW-0677">Repeat</keyword>
<dbReference type="EMBL" id="KZ613865">
    <property type="protein sequence ID" value="PMD54462.1"/>
    <property type="molecule type" value="Genomic_DNA"/>
</dbReference>
<feature type="domain" description="Plastocyanin-like" evidence="18">
    <location>
        <begin position="82"/>
        <end position="198"/>
    </location>
</feature>
<dbReference type="Pfam" id="PF00394">
    <property type="entry name" value="Cu-oxidase"/>
    <property type="match status" value="1"/>
</dbReference>
<dbReference type="CDD" id="cd13880">
    <property type="entry name" value="CuRO_2_MaLCC_like"/>
    <property type="match status" value="1"/>
</dbReference>
<evidence type="ECO:0000256" key="9">
    <source>
        <dbReference type="ARBA" id="ARBA00022729"/>
    </source>
</evidence>
<dbReference type="InterPro" id="IPR045087">
    <property type="entry name" value="Cu-oxidase_fam"/>
</dbReference>
<dbReference type="STRING" id="1095630.A0A2J6SUL8"/>
<evidence type="ECO:0000256" key="12">
    <source>
        <dbReference type="ARBA" id="ARBA00023008"/>
    </source>
</evidence>
<gene>
    <name evidence="19" type="ORF">K444DRAFT_655575</name>
</gene>
<evidence type="ECO:0000313" key="20">
    <source>
        <dbReference type="Proteomes" id="UP000235371"/>
    </source>
</evidence>
<keyword evidence="14" id="KW-0325">Glycoprotein</keyword>
<dbReference type="SUPFAM" id="SSF49503">
    <property type="entry name" value="Cupredoxins"/>
    <property type="match status" value="3"/>
</dbReference>
<protein>
    <recommendedName>
        <fullName evidence="6">laccase</fullName>
        <ecNumber evidence="6">1.10.3.2</ecNumber>
    </recommendedName>
</protein>
<dbReference type="PANTHER" id="PTHR11709:SF502">
    <property type="entry name" value="MULTICOPPER OXIDASE"/>
    <property type="match status" value="1"/>
</dbReference>
<dbReference type="EC" id="1.10.3.2" evidence="6"/>
<dbReference type="CDD" id="cd13854">
    <property type="entry name" value="CuRO_1_MaLCC_like"/>
    <property type="match status" value="1"/>
</dbReference>
<evidence type="ECO:0000259" key="16">
    <source>
        <dbReference type="Pfam" id="PF00394"/>
    </source>
</evidence>
<accession>A0A2J6SUL8</accession>
<dbReference type="Gene3D" id="2.60.40.420">
    <property type="entry name" value="Cupredoxins - blue copper proteins"/>
    <property type="match status" value="3"/>
</dbReference>
<dbReference type="InterPro" id="IPR001117">
    <property type="entry name" value="Cu-oxidase_2nd"/>
</dbReference>